<dbReference type="SUPFAM" id="SSF82771">
    <property type="entry name" value="GIY-YIG endonuclease"/>
    <property type="match status" value="1"/>
</dbReference>
<protein>
    <recommendedName>
        <fullName evidence="3">GIY-YIG domain-containing protein</fullName>
    </recommendedName>
</protein>
<dbReference type="STRING" id="150146.SAMN05443667_11533"/>
<dbReference type="AlphaFoldDB" id="A0A1H4FUX5"/>
<keyword evidence="2" id="KW-1185">Reference proteome</keyword>
<gene>
    <name evidence="1" type="ORF">SAMN05443667_11533</name>
</gene>
<dbReference type="InterPro" id="IPR035901">
    <property type="entry name" value="GIY-YIG_endonuc_sf"/>
</dbReference>
<proteinExistence type="predicted"/>
<name>A0A1H4FUX5_9FLAO</name>
<sequence>MFVYSGDLVVNSRSRFARTFVVTENTPLPKSPPSTSNGTLGLIQKQDTKMLGTIVIEKYKKTETSSILAALERLILENSSDWSTAGIYCYWDYYKKQVLYIGLAVDLIERFKQHNGIVECLPNSCKLDRIKEYFEINEYLGFTIILQSQLSQPFNNRQKRKYKGIYSDSELKNILGKEGAEDIKNTEGVLIEAHKTKHGKRPSWNKIGGSAQAQRIAKDKNVKMLEYLITNEQNKYTSLVSLKELSNSSLFNKYEAYLHSLRTSILPVEAMIKEHEKLGIETYREMRSDNYFSTKLEI</sequence>
<dbReference type="EMBL" id="FNRD01000015">
    <property type="protein sequence ID" value="SEB01126.1"/>
    <property type="molecule type" value="Genomic_DNA"/>
</dbReference>
<accession>A0A1H4FUX5</accession>
<evidence type="ECO:0000313" key="1">
    <source>
        <dbReference type="EMBL" id="SEB01126.1"/>
    </source>
</evidence>
<organism evidence="1 2">
    <name type="scientific">Flavobacterium gillisiae</name>
    <dbReference type="NCBI Taxonomy" id="150146"/>
    <lineage>
        <taxon>Bacteria</taxon>
        <taxon>Pseudomonadati</taxon>
        <taxon>Bacteroidota</taxon>
        <taxon>Flavobacteriia</taxon>
        <taxon>Flavobacteriales</taxon>
        <taxon>Flavobacteriaceae</taxon>
        <taxon>Flavobacterium</taxon>
    </lineage>
</organism>
<reference evidence="2" key="1">
    <citation type="submission" date="2016-10" db="EMBL/GenBank/DDBJ databases">
        <authorList>
            <person name="Varghese N."/>
            <person name="Submissions S."/>
        </authorList>
    </citation>
    <scope>NUCLEOTIDE SEQUENCE [LARGE SCALE GENOMIC DNA]</scope>
    <source>
        <strain evidence="2">DSM 22376</strain>
    </source>
</reference>
<evidence type="ECO:0008006" key="3">
    <source>
        <dbReference type="Google" id="ProtNLM"/>
    </source>
</evidence>
<evidence type="ECO:0000313" key="2">
    <source>
        <dbReference type="Proteomes" id="UP000198951"/>
    </source>
</evidence>
<dbReference type="Proteomes" id="UP000198951">
    <property type="component" value="Unassembled WGS sequence"/>
</dbReference>